<comment type="subcellular location">
    <subcellularLocation>
        <location evidence="6">Cell inner membrane</location>
        <topology evidence="6">Multi-pass membrane protein</topology>
    </subcellularLocation>
    <subcellularLocation>
        <location evidence="1 5">Cell membrane</location>
        <topology evidence="1 5">Multi-pass membrane protein</topology>
    </subcellularLocation>
</comment>
<reference evidence="8 9" key="1">
    <citation type="submission" date="2016-10" db="EMBL/GenBank/DDBJ databases">
        <authorList>
            <person name="de Groot N.N."/>
        </authorList>
    </citation>
    <scope>NUCLEOTIDE SEQUENCE [LARGE SCALE GENOMIC DNA]</scope>
    <source>
        <strain evidence="8 9">DSM 19219</strain>
    </source>
</reference>
<feature type="transmembrane region" description="Helical" evidence="5">
    <location>
        <begin position="78"/>
        <end position="100"/>
    </location>
</feature>
<dbReference type="Pfam" id="PF00528">
    <property type="entry name" value="BPD_transp_1"/>
    <property type="match status" value="1"/>
</dbReference>
<feature type="transmembrane region" description="Helical" evidence="5">
    <location>
        <begin position="46"/>
        <end position="72"/>
    </location>
</feature>
<keyword evidence="9" id="KW-1185">Reference proteome</keyword>
<keyword evidence="6" id="KW-1003">Cell membrane</keyword>
<feature type="transmembrane region" description="Helical" evidence="5">
    <location>
        <begin position="314"/>
        <end position="335"/>
    </location>
</feature>
<dbReference type="GO" id="GO:0005315">
    <property type="term" value="F:phosphate transmembrane transporter activity"/>
    <property type="evidence" value="ECO:0007669"/>
    <property type="project" value="InterPro"/>
</dbReference>
<evidence type="ECO:0000313" key="9">
    <source>
        <dbReference type="Proteomes" id="UP000198500"/>
    </source>
</evidence>
<evidence type="ECO:0000256" key="5">
    <source>
        <dbReference type="RuleBase" id="RU363032"/>
    </source>
</evidence>
<proteinExistence type="inferred from homology"/>
<dbReference type="InterPro" id="IPR035906">
    <property type="entry name" value="MetI-like_sf"/>
</dbReference>
<accession>A0A1H3EW55</accession>
<keyword evidence="5" id="KW-0813">Transport</keyword>
<evidence type="ECO:0000313" key="8">
    <source>
        <dbReference type="EMBL" id="SDX82159.1"/>
    </source>
</evidence>
<feature type="transmembrane region" description="Helical" evidence="5">
    <location>
        <begin position="262"/>
        <end position="281"/>
    </location>
</feature>
<evidence type="ECO:0000259" key="7">
    <source>
        <dbReference type="PROSITE" id="PS50928"/>
    </source>
</evidence>
<dbReference type="PANTHER" id="PTHR42727">
    <property type="entry name" value="PHOSPHATE TRANSPORT SYSTEM PERMEASE PROTEIN"/>
    <property type="match status" value="1"/>
</dbReference>
<keyword evidence="3 5" id="KW-1133">Transmembrane helix</keyword>
<dbReference type="InterPro" id="IPR011864">
    <property type="entry name" value="Phosphate_PstC"/>
</dbReference>
<protein>
    <recommendedName>
        <fullName evidence="6">Phosphate transport system permease protein</fullName>
    </recommendedName>
</protein>
<dbReference type="Pfam" id="PF12501">
    <property type="entry name" value="DUF3708"/>
    <property type="match status" value="1"/>
</dbReference>
<dbReference type="PROSITE" id="PS50928">
    <property type="entry name" value="ABC_TM1"/>
    <property type="match status" value="1"/>
</dbReference>
<evidence type="ECO:0000256" key="3">
    <source>
        <dbReference type="ARBA" id="ARBA00022989"/>
    </source>
</evidence>
<dbReference type="RefSeq" id="WP_092571047.1">
    <property type="nucleotide sequence ID" value="NZ_BMXH01000006.1"/>
</dbReference>
<dbReference type="InterPro" id="IPR000515">
    <property type="entry name" value="MetI-like"/>
</dbReference>
<evidence type="ECO:0000256" key="6">
    <source>
        <dbReference type="RuleBase" id="RU363054"/>
    </source>
</evidence>
<keyword evidence="2 5" id="KW-0812">Transmembrane</keyword>
<dbReference type="AlphaFoldDB" id="A0A1H3EW55"/>
<feature type="transmembrane region" description="Helical" evidence="5">
    <location>
        <begin position="6"/>
        <end position="25"/>
    </location>
</feature>
<dbReference type="GO" id="GO:0005886">
    <property type="term" value="C:plasma membrane"/>
    <property type="evidence" value="ECO:0007669"/>
    <property type="project" value="UniProtKB-SubCell"/>
</dbReference>
<keyword evidence="6" id="KW-0997">Cell inner membrane</keyword>
<organism evidence="8 9">
    <name type="scientific">Aidingimonas halophila</name>
    <dbReference type="NCBI Taxonomy" id="574349"/>
    <lineage>
        <taxon>Bacteria</taxon>
        <taxon>Pseudomonadati</taxon>
        <taxon>Pseudomonadota</taxon>
        <taxon>Gammaproteobacteria</taxon>
        <taxon>Oceanospirillales</taxon>
        <taxon>Halomonadaceae</taxon>
        <taxon>Aidingimonas</taxon>
    </lineage>
</organism>
<dbReference type="STRING" id="574349.SAMN05443545_107248"/>
<feature type="domain" description="ABC transmembrane type-1" evidence="7">
    <location>
        <begin position="186"/>
        <end position="402"/>
    </location>
</feature>
<dbReference type="NCBIfam" id="TIGR02138">
    <property type="entry name" value="phosphate_pstC"/>
    <property type="match status" value="1"/>
</dbReference>
<dbReference type="CDD" id="cd06261">
    <property type="entry name" value="TM_PBP2"/>
    <property type="match status" value="1"/>
</dbReference>
<feature type="transmembrane region" description="Helical" evidence="5">
    <location>
        <begin position="183"/>
        <end position="205"/>
    </location>
</feature>
<evidence type="ECO:0000256" key="4">
    <source>
        <dbReference type="ARBA" id="ARBA00023136"/>
    </source>
</evidence>
<dbReference type="Proteomes" id="UP000198500">
    <property type="component" value="Unassembled WGS sequence"/>
</dbReference>
<dbReference type="GO" id="GO:0006817">
    <property type="term" value="P:phosphate ion transport"/>
    <property type="evidence" value="ECO:0007669"/>
    <property type="project" value="UniProtKB-KW"/>
</dbReference>
<comment type="similarity">
    <text evidence="6">Belongs to the binding-protein-dependent transport system permease family. CysTW subfamily.</text>
</comment>
<keyword evidence="4 5" id="KW-0472">Membrane</keyword>
<evidence type="ECO:0000256" key="1">
    <source>
        <dbReference type="ARBA" id="ARBA00004651"/>
    </source>
</evidence>
<evidence type="ECO:0000256" key="2">
    <source>
        <dbReference type="ARBA" id="ARBA00022692"/>
    </source>
</evidence>
<dbReference type="Gene3D" id="1.10.3720.10">
    <property type="entry name" value="MetI-like"/>
    <property type="match status" value="1"/>
</dbReference>
<dbReference type="InterPro" id="IPR022182">
    <property type="entry name" value="PstC_N"/>
</dbReference>
<sequence length="418" mass="44281">MQTNQIFLLFCGILLLLGLVAFFLGRAKAARVRGAGISMYAQPDQYAWFTVLSTAGPALMVGAIGAFVMLLLGAEIPTFYLLSGSLVVAAVGLAVGVMQVRPEFHARQAIEHVIRLLLAGAALISIFTTFGILFSIIFEALRFFQKESLWEFITGTTWSPGASFLEAAGRAEEGSGGGQFGSIPLFAGTMMITLIAMLVAIPIGLMSSIYMSEFAPHRVRGIAKPMLEILAGIPTVVYGFFAAITVAPIIVDVAGFFGLDAAYNNAVAPGMVMGIMIIPFISSLSDDVINSVPDSLRQGALALGMTNSETIKHVVLPAALPGIISASLLAVSRALGETMIVVMAAGMRPNLTANPLEDMTTVTVSIVAALTGDQEFESSATLSAFALGLALFVVTLTLNIVSVVMIRRFREKYRINDL</sequence>
<feature type="transmembrane region" description="Helical" evidence="5">
    <location>
        <begin position="226"/>
        <end position="250"/>
    </location>
</feature>
<dbReference type="PANTHER" id="PTHR42727:SF1">
    <property type="entry name" value="PHOSPHATE TRANSPORT SYSTEM PERMEASE"/>
    <property type="match status" value="1"/>
</dbReference>
<dbReference type="OrthoDB" id="9785113at2"/>
<name>A0A1H3EW55_9GAMM</name>
<comment type="function">
    <text evidence="6">Part of the binding-protein-dependent transport system for phosphate; probably responsible for the translocation of the substrate across the membrane.</text>
</comment>
<comment type="caution">
    <text evidence="6">Lacks conserved residue(s) required for the propagation of feature annotation.</text>
</comment>
<feature type="transmembrane region" description="Helical" evidence="5">
    <location>
        <begin position="112"/>
        <end position="138"/>
    </location>
</feature>
<dbReference type="EMBL" id="FNNI01000007">
    <property type="protein sequence ID" value="SDX82159.1"/>
    <property type="molecule type" value="Genomic_DNA"/>
</dbReference>
<gene>
    <name evidence="8" type="ORF">SAMN05443545_107248</name>
</gene>
<keyword evidence="6" id="KW-0592">Phosphate transport</keyword>
<feature type="transmembrane region" description="Helical" evidence="5">
    <location>
        <begin position="384"/>
        <end position="406"/>
    </location>
</feature>
<dbReference type="SUPFAM" id="SSF161098">
    <property type="entry name" value="MetI-like"/>
    <property type="match status" value="1"/>
</dbReference>